<dbReference type="GO" id="GO:0016740">
    <property type="term" value="F:transferase activity"/>
    <property type="evidence" value="ECO:0007669"/>
    <property type="project" value="UniProtKB-KW"/>
</dbReference>
<dbReference type="InterPro" id="IPR037143">
    <property type="entry name" value="4-PPantetheinyl_Trfase_dom_sf"/>
</dbReference>
<evidence type="ECO:0000313" key="5">
    <source>
        <dbReference type="Proteomes" id="UP001501303"/>
    </source>
</evidence>
<dbReference type="Pfam" id="PF17837">
    <property type="entry name" value="4PPT_N"/>
    <property type="match status" value="1"/>
</dbReference>
<accession>A0ABP5B3G5</accession>
<dbReference type="InterPro" id="IPR008278">
    <property type="entry name" value="4-PPantetheinyl_Trfase_dom"/>
</dbReference>
<sequence length="221" mass="23754">MIEEILPPQAATAVVYGKGPDPAHTLLPEETQFVAKAVPGRQEEFGTVRACARRALAGLGVPPVPILRSPRGAPQWPAGLVGSMTHCDGYRAAAVARRADVSSLGIDAEPNGPLPDGVLDVISLPGERTWIRKLEARRPEISWGRLLFSAKESVFKTWYPLTGQELDFTEAELEVCPSTGTFSARLLIPLAAPHSGLRTFTGRWTANSRLVVTAIARPGTE</sequence>
<dbReference type="Pfam" id="PF01648">
    <property type="entry name" value="ACPS"/>
    <property type="match status" value="1"/>
</dbReference>
<dbReference type="InterPro" id="IPR041354">
    <property type="entry name" value="4PPT_N"/>
</dbReference>
<dbReference type="PRINTS" id="PR01399">
    <property type="entry name" value="ENTSNTHTASED"/>
</dbReference>
<comment type="caution">
    <text evidence="4">The sequence shown here is derived from an EMBL/GenBank/DDBJ whole genome shotgun (WGS) entry which is preliminary data.</text>
</comment>
<protein>
    <submittedName>
        <fullName evidence="4">4'-phosphopantetheinyl transferase superfamily protein</fullName>
    </submittedName>
</protein>
<dbReference type="Proteomes" id="UP001501303">
    <property type="component" value="Unassembled WGS sequence"/>
</dbReference>
<evidence type="ECO:0000256" key="1">
    <source>
        <dbReference type="ARBA" id="ARBA00022679"/>
    </source>
</evidence>
<dbReference type="RefSeq" id="WP_344264832.1">
    <property type="nucleotide sequence ID" value="NZ_BAAAMJ010000054.1"/>
</dbReference>
<keyword evidence="5" id="KW-1185">Reference proteome</keyword>
<keyword evidence="1 4" id="KW-0808">Transferase</keyword>
<dbReference type="EMBL" id="BAAAMJ010000054">
    <property type="protein sequence ID" value="GAA1929387.1"/>
    <property type="molecule type" value="Genomic_DNA"/>
</dbReference>
<evidence type="ECO:0000313" key="4">
    <source>
        <dbReference type="EMBL" id="GAA1929387.1"/>
    </source>
</evidence>
<dbReference type="SUPFAM" id="SSF56214">
    <property type="entry name" value="4'-phosphopantetheinyl transferase"/>
    <property type="match status" value="1"/>
</dbReference>
<dbReference type="InterPro" id="IPR003542">
    <property type="entry name" value="Enbac_synth_compD-like"/>
</dbReference>
<dbReference type="PANTHER" id="PTHR38096">
    <property type="entry name" value="ENTEROBACTIN SYNTHASE COMPONENT D"/>
    <property type="match status" value="1"/>
</dbReference>
<proteinExistence type="predicted"/>
<feature type="domain" description="4'-phosphopantetheinyl transferase N-terminal" evidence="3">
    <location>
        <begin position="29"/>
        <end position="96"/>
    </location>
</feature>
<feature type="domain" description="4'-phosphopantetheinyl transferase" evidence="2">
    <location>
        <begin position="103"/>
        <end position="177"/>
    </location>
</feature>
<reference evidence="5" key="1">
    <citation type="journal article" date="2019" name="Int. J. Syst. Evol. Microbiol.">
        <title>The Global Catalogue of Microorganisms (GCM) 10K type strain sequencing project: providing services to taxonomists for standard genome sequencing and annotation.</title>
        <authorList>
            <consortium name="The Broad Institute Genomics Platform"/>
            <consortium name="The Broad Institute Genome Sequencing Center for Infectious Disease"/>
            <person name="Wu L."/>
            <person name="Ma J."/>
        </authorList>
    </citation>
    <scope>NUCLEOTIDE SEQUENCE [LARGE SCALE GENOMIC DNA]</scope>
    <source>
        <strain evidence="5">JCM 13581</strain>
    </source>
</reference>
<dbReference type="PANTHER" id="PTHR38096:SF1">
    <property type="entry name" value="ENTEROBACTIN SYNTHASE COMPONENT D"/>
    <property type="match status" value="1"/>
</dbReference>
<evidence type="ECO:0000259" key="2">
    <source>
        <dbReference type="Pfam" id="PF01648"/>
    </source>
</evidence>
<gene>
    <name evidence="4" type="ORF">GCM10009716_41330</name>
</gene>
<evidence type="ECO:0000259" key="3">
    <source>
        <dbReference type="Pfam" id="PF17837"/>
    </source>
</evidence>
<organism evidence="4 5">
    <name type="scientific">Streptomyces sodiiphilus</name>
    <dbReference type="NCBI Taxonomy" id="226217"/>
    <lineage>
        <taxon>Bacteria</taxon>
        <taxon>Bacillati</taxon>
        <taxon>Actinomycetota</taxon>
        <taxon>Actinomycetes</taxon>
        <taxon>Kitasatosporales</taxon>
        <taxon>Streptomycetaceae</taxon>
        <taxon>Streptomyces</taxon>
    </lineage>
</organism>
<name>A0ABP5B3G5_9ACTN</name>